<evidence type="ECO:0000313" key="2">
    <source>
        <dbReference type="EMBL" id="PRY92047.1"/>
    </source>
</evidence>
<evidence type="ECO:0000256" key="1">
    <source>
        <dbReference type="SAM" id="Phobius"/>
    </source>
</evidence>
<accession>A0A2T0WZF1</accession>
<evidence type="ECO:0000313" key="3">
    <source>
        <dbReference type="Proteomes" id="UP000238801"/>
    </source>
</evidence>
<dbReference type="OrthoDB" id="885342at2"/>
<dbReference type="RefSeq" id="WP_106161770.1">
    <property type="nucleotide sequence ID" value="NZ_PVTT01000003.1"/>
</dbReference>
<name>A0A2T0WZF1_9RHOB</name>
<dbReference type="PANTHER" id="PTHR37314">
    <property type="entry name" value="SLR0142 PROTEIN"/>
    <property type="match status" value="1"/>
</dbReference>
<feature type="transmembrane region" description="Helical" evidence="1">
    <location>
        <begin position="54"/>
        <end position="75"/>
    </location>
</feature>
<feature type="transmembrane region" description="Helical" evidence="1">
    <location>
        <begin position="139"/>
        <end position="158"/>
    </location>
</feature>
<feature type="transmembrane region" description="Helical" evidence="1">
    <location>
        <begin position="165"/>
        <end position="186"/>
    </location>
</feature>
<organism evidence="2 3">
    <name type="scientific">Hasllibacter halocynthiae</name>
    <dbReference type="NCBI Taxonomy" id="595589"/>
    <lineage>
        <taxon>Bacteria</taxon>
        <taxon>Pseudomonadati</taxon>
        <taxon>Pseudomonadota</taxon>
        <taxon>Alphaproteobacteria</taxon>
        <taxon>Rhodobacterales</taxon>
        <taxon>Roseobacteraceae</taxon>
        <taxon>Hasllibacter</taxon>
    </lineage>
</organism>
<feature type="transmembrane region" description="Helical" evidence="1">
    <location>
        <begin position="87"/>
        <end position="108"/>
    </location>
</feature>
<dbReference type="Pfam" id="PF06912">
    <property type="entry name" value="DUF1275"/>
    <property type="match status" value="1"/>
</dbReference>
<reference evidence="2 3" key="1">
    <citation type="submission" date="2018-03" db="EMBL/GenBank/DDBJ databases">
        <title>Genomic Encyclopedia of Archaeal and Bacterial Type Strains, Phase II (KMG-II): from individual species to whole genera.</title>
        <authorList>
            <person name="Goeker M."/>
        </authorList>
    </citation>
    <scope>NUCLEOTIDE SEQUENCE [LARGE SCALE GENOMIC DNA]</scope>
    <source>
        <strain evidence="2 3">DSM 29318</strain>
    </source>
</reference>
<feature type="transmembrane region" description="Helical" evidence="1">
    <location>
        <begin position="192"/>
        <end position="212"/>
    </location>
</feature>
<dbReference type="Proteomes" id="UP000238801">
    <property type="component" value="Unassembled WGS sequence"/>
</dbReference>
<keyword evidence="1" id="KW-0472">Membrane</keyword>
<keyword evidence="1" id="KW-1133">Transmembrane helix</keyword>
<sequence>MPDTAKQAQAALAIALIAIAGCVDAIAYVEFGRVFVSFMSGNSTRGSIHAAEGAWGALALPASAIGGFVLGAFIGTMVGIGAGPLRVPAVLGTAAGVAAIVPPLVGAIPPAAAPVPLLGLAMGVQNTAMGKIGDIEVNLTFVTGTVARFGAGLANVVLGRKKASVPLLLFGLWSALVGGAALGTALHRWAGIEALFLPVGALLALALAAWAGERKMPSGG</sequence>
<dbReference type="InterPro" id="IPR010699">
    <property type="entry name" value="DUF1275"/>
</dbReference>
<dbReference type="AlphaFoldDB" id="A0A2T0WZF1"/>
<comment type="caution">
    <text evidence="2">The sequence shown here is derived from an EMBL/GenBank/DDBJ whole genome shotgun (WGS) entry which is preliminary data.</text>
</comment>
<proteinExistence type="predicted"/>
<dbReference type="EMBL" id="PVTT01000003">
    <property type="protein sequence ID" value="PRY92047.1"/>
    <property type="molecule type" value="Genomic_DNA"/>
</dbReference>
<protein>
    <submittedName>
        <fullName evidence="2">Uncharacterized membrane protein YoaK (UPF0700 family)</fullName>
    </submittedName>
</protein>
<gene>
    <name evidence="2" type="ORF">BCF33_2740</name>
</gene>
<dbReference type="PROSITE" id="PS51257">
    <property type="entry name" value="PROKAR_LIPOPROTEIN"/>
    <property type="match status" value="1"/>
</dbReference>
<dbReference type="PANTHER" id="PTHR37314:SF4">
    <property type="entry name" value="UPF0700 TRANSMEMBRANE PROTEIN YOAK"/>
    <property type="match status" value="1"/>
</dbReference>
<keyword evidence="3" id="KW-1185">Reference proteome</keyword>
<keyword evidence="1" id="KW-0812">Transmembrane</keyword>